<keyword evidence="9" id="KW-0675">Receptor</keyword>
<evidence type="ECO:0000313" key="13">
    <source>
        <dbReference type="EMBL" id="PIC31078.1"/>
    </source>
</evidence>
<gene>
    <name evidence="13" type="primary">Cnig_chr_V.g22107</name>
    <name evidence="13" type="ORF">B9Z55_022107</name>
</gene>
<evidence type="ECO:0000256" key="5">
    <source>
        <dbReference type="ARBA" id="ARBA00022833"/>
    </source>
</evidence>
<feature type="domain" description="Nuclear receptor" evidence="11">
    <location>
        <begin position="5"/>
        <end position="79"/>
    </location>
</feature>
<keyword evidence="4" id="KW-0863">Zinc-finger</keyword>
<keyword evidence="3" id="KW-0479">Metal-binding</keyword>
<keyword evidence="7" id="KW-0238">DNA-binding</keyword>
<dbReference type="InterPro" id="IPR001628">
    <property type="entry name" value="Znf_hrmn_rcpt"/>
</dbReference>
<dbReference type="InterPro" id="IPR013088">
    <property type="entry name" value="Znf_NHR/GATA"/>
</dbReference>
<dbReference type="PROSITE" id="PS51030">
    <property type="entry name" value="NUCLEAR_REC_DBD_2"/>
    <property type="match status" value="1"/>
</dbReference>
<evidence type="ECO:0000256" key="3">
    <source>
        <dbReference type="ARBA" id="ARBA00022723"/>
    </source>
</evidence>
<dbReference type="PROSITE" id="PS51257">
    <property type="entry name" value="PROKAR_LIPOPROTEIN"/>
    <property type="match status" value="1"/>
</dbReference>
<dbReference type="SMART" id="SM00430">
    <property type="entry name" value="HOLI"/>
    <property type="match status" value="1"/>
</dbReference>
<proteinExistence type="inferred from homology"/>
<dbReference type="GO" id="GO:0008270">
    <property type="term" value="F:zinc ion binding"/>
    <property type="evidence" value="ECO:0007669"/>
    <property type="project" value="UniProtKB-KW"/>
</dbReference>
<evidence type="ECO:0000256" key="7">
    <source>
        <dbReference type="ARBA" id="ARBA00023125"/>
    </source>
</evidence>
<dbReference type="PANTHER" id="PTHR45886">
    <property type="entry name" value="NUCLEAR HORMONE RECEPTOR FAMILY-RELATED-RELATED"/>
    <property type="match status" value="1"/>
</dbReference>
<evidence type="ECO:0000256" key="8">
    <source>
        <dbReference type="ARBA" id="ARBA00023163"/>
    </source>
</evidence>
<dbReference type="InterPro" id="IPR035500">
    <property type="entry name" value="NHR-like_dom_sf"/>
</dbReference>
<dbReference type="InterPro" id="IPR049636">
    <property type="entry name" value="HNF4-like_DBD"/>
</dbReference>
<reference evidence="14" key="1">
    <citation type="submission" date="2017-10" db="EMBL/GenBank/DDBJ databases">
        <title>Rapid genome shrinkage in a self-fertile nematode reveals novel sperm competition proteins.</title>
        <authorList>
            <person name="Yin D."/>
            <person name="Schwarz E.M."/>
            <person name="Thomas C.G."/>
            <person name="Felde R.L."/>
            <person name="Korf I.F."/>
            <person name="Cutter A.D."/>
            <person name="Schartner C.M."/>
            <person name="Ralston E.J."/>
            <person name="Meyer B.J."/>
            <person name="Haag E.S."/>
        </authorList>
    </citation>
    <scope>NUCLEOTIDE SEQUENCE [LARGE SCALE GENOMIC DNA]</scope>
    <source>
        <strain evidence="14">JU1422</strain>
    </source>
</reference>
<keyword evidence="8" id="KW-0804">Transcription</keyword>
<dbReference type="GO" id="GO:0003700">
    <property type="term" value="F:DNA-binding transcription factor activity"/>
    <property type="evidence" value="ECO:0007669"/>
    <property type="project" value="InterPro"/>
</dbReference>
<dbReference type="PROSITE" id="PS51843">
    <property type="entry name" value="NR_LBD"/>
    <property type="match status" value="1"/>
</dbReference>
<dbReference type="Gene3D" id="1.10.565.10">
    <property type="entry name" value="Retinoid X Receptor"/>
    <property type="match status" value="1"/>
</dbReference>
<evidence type="ECO:0000256" key="10">
    <source>
        <dbReference type="ARBA" id="ARBA00023242"/>
    </source>
</evidence>
<evidence type="ECO:0000256" key="6">
    <source>
        <dbReference type="ARBA" id="ARBA00023015"/>
    </source>
</evidence>
<protein>
    <recommendedName>
        <fullName evidence="15">Nuclear receptor domain-containing protein</fullName>
    </recommendedName>
</protein>
<evidence type="ECO:0000256" key="9">
    <source>
        <dbReference type="ARBA" id="ARBA00023170"/>
    </source>
</evidence>
<evidence type="ECO:0000256" key="1">
    <source>
        <dbReference type="ARBA" id="ARBA00004123"/>
    </source>
</evidence>
<dbReference type="Pfam" id="PF00104">
    <property type="entry name" value="Hormone_recep"/>
    <property type="match status" value="1"/>
</dbReference>
<name>A0A2G5TUZ0_9PELO</name>
<keyword evidence="14" id="KW-1185">Reference proteome</keyword>
<evidence type="ECO:0000313" key="14">
    <source>
        <dbReference type="Proteomes" id="UP000230233"/>
    </source>
</evidence>
<dbReference type="InterPro" id="IPR000536">
    <property type="entry name" value="Nucl_hrmn_rcpt_lig-bd"/>
</dbReference>
<dbReference type="Pfam" id="PF00105">
    <property type="entry name" value="zf-C4"/>
    <property type="match status" value="1"/>
</dbReference>
<keyword evidence="5" id="KW-0862">Zinc</keyword>
<dbReference type="CDD" id="cd06960">
    <property type="entry name" value="NR_DBD_HNF4A"/>
    <property type="match status" value="1"/>
</dbReference>
<dbReference type="GO" id="GO:0000978">
    <property type="term" value="F:RNA polymerase II cis-regulatory region sequence-specific DNA binding"/>
    <property type="evidence" value="ECO:0007669"/>
    <property type="project" value="InterPro"/>
</dbReference>
<dbReference type="PRINTS" id="PR00047">
    <property type="entry name" value="STROIDFINGER"/>
</dbReference>
<evidence type="ECO:0000256" key="4">
    <source>
        <dbReference type="ARBA" id="ARBA00022771"/>
    </source>
</evidence>
<evidence type="ECO:0008006" key="15">
    <source>
        <dbReference type="Google" id="ProtNLM"/>
    </source>
</evidence>
<keyword evidence="10" id="KW-0539">Nucleus</keyword>
<dbReference type="STRING" id="1611254.A0A2G5TUZ0"/>
<comment type="subcellular location">
    <subcellularLocation>
        <location evidence="1">Nucleus</location>
    </subcellularLocation>
</comment>
<dbReference type="SMART" id="SM00399">
    <property type="entry name" value="ZnF_C4"/>
    <property type="match status" value="1"/>
</dbReference>
<dbReference type="GO" id="GO:0005634">
    <property type="term" value="C:nucleus"/>
    <property type="evidence" value="ECO:0007669"/>
    <property type="project" value="UniProtKB-SubCell"/>
</dbReference>
<dbReference type="OrthoDB" id="5845702at2759"/>
<comment type="caution">
    <text evidence="13">The sequence shown here is derived from an EMBL/GenBank/DDBJ whole genome shotgun (WGS) entry which is preliminary data.</text>
</comment>
<feature type="domain" description="NR LBD" evidence="12">
    <location>
        <begin position="112"/>
        <end position="350"/>
    </location>
</feature>
<dbReference type="EMBL" id="PDUG01000005">
    <property type="protein sequence ID" value="PIC31078.1"/>
    <property type="molecule type" value="Genomic_DNA"/>
</dbReference>
<organism evidence="13 14">
    <name type="scientific">Caenorhabditis nigoni</name>
    <dbReference type="NCBI Taxonomy" id="1611254"/>
    <lineage>
        <taxon>Eukaryota</taxon>
        <taxon>Metazoa</taxon>
        <taxon>Ecdysozoa</taxon>
        <taxon>Nematoda</taxon>
        <taxon>Chromadorea</taxon>
        <taxon>Rhabditida</taxon>
        <taxon>Rhabditina</taxon>
        <taxon>Rhabditomorpha</taxon>
        <taxon>Rhabditoidea</taxon>
        <taxon>Rhabditidae</taxon>
        <taxon>Peloderinae</taxon>
        <taxon>Caenorhabditis</taxon>
    </lineage>
</organism>
<comment type="similarity">
    <text evidence="2">Belongs to the nuclear hormone receptor family.</text>
</comment>
<dbReference type="SUPFAM" id="SSF57716">
    <property type="entry name" value="Glucocorticoid receptor-like (DNA-binding domain)"/>
    <property type="match status" value="1"/>
</dbReference>
<evidence type="ECO:0000256" key="2">
    <source>
        <dbReference type="ARBA" id="ARBA00005993"/>
    </source>
</evidence>
<dbReference type="PANTHER" id="PTHR45886:SF6">
    <property type="entry name" value="NUCLEAR HORMONE RECEPTOR FAMILY"/>
    <property type="match status" value="1"/>
</dbReference>
<dbReference type="AlphaFoldDB" id="A0A2G5TUZ0"/>
<sequence>MENSFRKCVICERPAFSHNYGVLSCDACKMFFRRVVTLNRDYKCKKDGLCTLKEKTTTCKGCRYKLCQDSGMTFQPNFMDLKDNDQKMDVTNVLGVLLFLDARRSKQMKTQFTDENFSLVQVLENRRMKLKTRRSQILTNHDWSFFGIYTSIEFFMSLDFMADEHLQTRDKVILYNRNGVTVKTFQEILLTSFCVKASLFASAMRAVKEKRDKLMTVDGKDVYPDEILKFKQFSLEFLKRIRSLLVAKMIELRLTIEEFVLCNVILFCNPALLITGAAQDVISRQQNIYTSALLEYCNLVYGKNGPSRFTDLLSLFHVINKNFEDVQAMTVIFKLCSPQTIYRRIVTDVI</sequence>
<evidence type="ECO:0000259" key="12">
    <source>
        <dbReference type="PROSITE" id="PS51843"/>
    </source>
</evidence>
<evidence type="ECO:0000259" key="11">
    <source>
        <dbReference type="PROSITE" id="PS51030"/>
    </source>
</evidence>
<dbReference type="SUPFAM" id="SSF48508">
    <property type="entry name" value="Nuclear receptor ligand-binding domain"/>
    <property type="match status" value="1"/>
</dbReference>
<accession>A0A2G5TUZ0</accession>
<keyword evidence="6" id="KW-0805">Transcription regulation</keyword>
<dbReference type="Proteomes" id="UP000230233">
    <property type="component" value="Chromosome V"/>
</dbReference>
<dbReference type="Gene3D" id="3.30.50.10">
    <property type="entry name" value="Erythroid Transcription Factor GATA-1, subunit A"/>
    <property type="match status" value="1"/>
</dbReference>